<organism evidence="1">
    <name type="scientific">Arundo donax</name>
    <name type="common">Giant reed</name>
    <name type="synonym">Donax arundinaceus</name>
    <dbReference type="NCBI Taxonomy" id="35708"/>
    <lineage>
        <taxon>Eukaryota</taxon>
        <taxon>Viridiplantae</taxon>
        <taxon>Streptophyta</taxon>
        <taxon>Embryophyta</taxon>
        <taxon>Tracheophyta</taxon>
        <taxon>Spermatophyta</taxon>
        <taxon>Magnoliopsida</taxon>
        <taxon>Liliopsida</taxon>
        <taxon>Poales</taxon>
        <taxon>Poaceae</taxon>
        <taxon>PACMAD clade</taxon>
        <taxon>Arundinoideae</taxon>
        <taxon>Arundineae</taxon>
        <taxon>Arundo</taxon>
    </lineage>
</organism>
<proteinExistence type="predicted"/>
<dbReference type="EMBL" id="GBRH01228313">
    <property type="protein sequence ID" value="JAD69582.1"/>
    <property type="molecule type" value="Transcribed_RNA"/>
</dbReference>
<protein>
    <submittedName>
        <fullName evidence="1">Uncharacterized protein</fullName>
    </submittedName>
</protein>
<reference evidence="1" key="1">
    <citation type="submission" date="2014-09" db="EMBL/GenBank/DDBJ databases">
        <authorList>
            <person name="Magalhaes I.L.F."/>
            <person name="Oliveira U."/>
            <person name="Santos F.R."/>
            <person name="Vidigal T.H.D.A."/>
            <person name="Brescovit A.D."/>
            <person name="Santos A.J."/>
        </authorList>
    </citation>
    <scope>NUCLEOTIDE SEQUENCE</scope>
    <source>
        <tissue evidence="1">Shoot tissue taken approximately 20 cm above the soil surface</tissue>
    </source>
</reference>
<name>A0A0A9CDL8_ARUDO</name>
<reference evidence="1" key="2">
    <citation type="journal article" date="2015" name="Data Brief">
        <title>Shoot transcriptome of the giant reed, Arundo donax.</title>
        <authorList>
            <person name="Barrero R.A."/>
            <person name="Guerrero F.D."/>
            <person name="Moolhuijzen P."/>
            <person name="Goolsby J.A."/>
            <person name="Tidwell J."/>
            <person name="Bellgard S.E."/>
            <person name="Bellgard M.I."/>
        </authorList>
    </citation>
    <scope>NUCLEOTIDE SEQUENCE</scope>
    <source>
        <tissue evidence="1">Shoot tissue taken approximately 20 cm above the soil surface</tissue>
    </source>
</reference>
<sequence length="21" mass="2363">MNRDVGPVVKITLAEIYELTT</sequence>
<accession>A0A0A9CDL8</accession>
<dbReference type="AlphaFoldDB" id="A0A0A9CDL8"/>
<evidence type="ECO:0000313" key="1">
    <source>
        <dbReference type="EMBL" id="JAD69582.1"/>
    </source>
</evidence>